<dbReference type="PANTHER" id="PTHR11740">
    <property type="entry name" value="CASEIN KINASE II SUBUNIT BETA"/>
    <property type="match status" value="1"/>
</dbReference>
<proteinExistence type="inferred from homology"/>
<dbReference type="GO" id="GO:0005737">
    <property type="term" value="C:cytoplasm"/>
    <property type="evidence" value="ECO:0007669"/>
    <property type="project" value="TreeGrafter"/>
</dbReference>
<dbReference type="InterPro" id="IPR035991">
    <property type="entry name" value="Casein_kinase_II_beta-like"/>
</dbReference>
<keyword evidence="3" id="KW-0808">Transferase</keyword>
<dbReference type="AlphaFoldDB" id="A0A1J4KYF9"/>
<evidence type="ECO:0000256" key="2">
    <source>
        <dbReference type="RuleBase" id="RU361268"/>
    </source>
</evidence>
<dbReference type="OrthoDB" id="3971593at2759"/>
<keyword evidence="4" id="KW-1185">Reference proteome</keyword>
<dbReference type="Proteomes" id="UP000179807">
    <property type="component" value="Unassembled WGS sequence"/>
</dbReference>
<dbReference type="SMART" id="SM01085">
    <property type="entry name" value="CK_II_beta"/>
    <property type="match status" value="1"/>
</dbReference>
<dbReference type="PANTHER" id="PTHR11740:SF0">
    <property type="entry name" value="CASEIN KINASE II SUBUNIT BETA"/>
    <property type="match status" value="1"/>
</dbReference>
<comment type="similarity">
    <text evidence="1 2">Belongs to the casein kinase 2 subunit beta family.</text>
</comment>
<keyword evidence="3" id="KW-0418">Kinase</keyword>
<dbReference type="GO" id="GO:0005956">
    <property type="term" value="C:protein kinase CK2 complex"/>
    <property type="evidence" value="ECO:0007669"/>
    <property type="project" value="UniProtKB-UniRule"/>
</dbReference>
<dbReference type="InterPro" id="IPR000704">
    <property type="entry name" value="Casein_kinase_II_reg-sub"/>
</dbReference>
<protein>
    <recommendedName>
        <fullName evidence="2">Casein kinase II subunit beta</fullName>
        <shortName evidence="2">CK II beta</shortName>
    </recommendedName>
</protein>
<name>A0A1J4KYF9_9EUKA</name>
<dbReference type="FunFam" id="2.20.25.20:FF:000001">
    <property type="entry name" value="Casein kinase II subunit beta"/>
    <property type="match status" value="1"/>
</dbReference>
<dbReference type="InterPro" id="IPR016149">
    <property type="entry name" value="Casein_kin_II_reg-sub_N"/>
</dbReference>
<dbReference type="SUPFAM" id="SSF57798">
    <property type="entry name" value="Casein kinase II beta subunit"/>
    <property type="match status" value="1"/>
</dbReference>
<organism evidence="3 4">
    <name type="scientific">Tritrichomonas foetus</name>
    <dbReference type="NCBI Taxonomy" id="1144522"/>
    <lineage>
        <taxon>Eukaryota</taxon>
        <taxon>Metamonada</taxon>
        <taxon>Parabasalia</taxon>
        <taxon>Tritrichomonadida</taxon>
        <taxon>Tritrichomonadidae</taxon>
        <taxon>Tritrichomonas</taxon>
    </lineage>
</organism>
<gene>
    <name evidence="3" type="ORF">TRFO_03005</name>
</gene>
<dbReference type="PRINTS" id="PR00472">
    <property type="entry name" value="CASNKINASEII"/>
</dbReference>
<dbReference type="EMBL" id="MLAK01000325">
    <property type="protein sequence ID" value="OHT14742.1"/>
    <property type="molecule type" value="Genomic_DNA"/>
</dbReference>
<evidence type="ECO:0000256" key="1">
    <source>
        <dbReference type="ARBA" id="ARBA00006941"/>
    </source>
</evidence>
<evidence type="ECO:0000313" key="4">
    <source>
        <dbReference type="Proteomes" id="UP000179807"/>
    </source>
</evidence>
<dbReference type="RefSeq" id="XP_068367878.1">
    <property type="nucleotide sequence ID" value="XM_068491040.1"/>
</dbReference>
<sequence>MFLFSKLIAKMQRNQHKHKHFDTDSEPNTTEWVSDHVSSRPWLCIVEDTYINDNFNLYGLSSTVNDYQNALKIIRGHYYDIPSSKSHNELQQSAKTLYGLIHSRYLLTFAGVKEMQKKYEKGIYGYCPRVSCKNQPLLPIGLSPNPGESTVKTFCASCQDIYDADCELDGCYFGPYFPHFFIQALKDEVTFEKPEPTKLSIFGIPIDPNSPINRCQYVHPVTQ</sequence>
<accession>A0A1J4KYF9</accession>
<dbReference type="GO" id="GO:0016301">
    <property type="term" value="F:kinase activity"/>
    <property type="evidence" value="ECO:0007669"/>
    <property type="project" value="UniProtKB-KW"/>
</dbReference>
<dbReference type="GO" id="GO:0019887">
    <property type="term" value="F:protein kinase regulator activity"/>
    <property type="evidence" value="ECO:0007669"/>
    <property type="project" value="InterPro"/>
</dbReference>
<dbReference type="Gene3D" id="1.10.1820.10">
    <property type="entry name" value="protein kinase ck2 holoenzyme, chain C, domain 1"/>
    <property type="match status" value="1"/>
</dbReference>
<comment type="subunit">
    <text evidence="2">Tetramer of two alpha and two beta subunits.</text>
</comment>
<dbReference type="Gene3D" id="2.20.25.20">
    <property type="match status" value="1"/>
</dbReference>
<comment type="caution">
    <text evidence="3">The sequence shown here is derived from an EMBL/GenBank/DDBJ whole genome shotgun (WGS) entry which is preliminary data.</text>
</comment>
<dbReference type="FunFam" id="1.10.1820.10:FF:000006">
    <property type="entry name" value="Casein kinase II subunit beta"/>
    <property type="match status" value="1"/>
</dbReference>
<dbReference type="Pfam" id="PF01214">
    <property type="entry name" value="CK_II_beta"/>
    <property type="match status" value="1"/>
</dbReference>
<reference evidence="3" key="1">
    <citation type="submission" date="2016-10" db="EMBL/GenBank/DDBJ databases">
        <authorList>
            <person name="Benchimol M."/>
            <person name="Almeida L.G."/>
            <person name="Vasconcelos A.T."/>
            <person name="Perreira-Neves A."/>
            <person name="Rosa I.A."/>
            <person name="Tasca T."/>
            <person name="Bogo M.R."/>
            <person name="de Souza W."/>
        </authorList>
    </citation>
    <scope>NUCLEOTIDE SEQUENCE [LARGE SCALE GENOMIC DNA]</scope>
    <source>
        <strain evidence="3">K</strain>
    </source>
</reference>
<dbReference type="PROSITE" id="PS01101">
    <property type="entry name" value="CK2_BETA"/>
    <property type="match status" value="1"/>
</dbReference>
<evidence type="ECO:0000313" key="3">
    <source>
        <dbReference type="EMBL" id="OHT14742.1"/>
    </source>
</evidence>
<dbReference type="GeneID" id="94825744"/>
<dbReference type="VEuPathDB" id="TrichDB:TRFO_03005"/>